<evidence type="ECO:0000256" key="6">
    <source>
        <dbReference type="ARBA" id="ARBA00022825"/>
    </source>
</evidence>
<dbReference type="SMART" id="SM00228">
    <property type="entry name" value="PDZ"/>
    <property type="match status" value="2"/>
</dbReference>
<dbReference type="InterPro" id="IPR011782">
    <property type="entry name" value="Pept_S1C_Do"/>
</dbReference>
<dbReference type="InterPro" id="IPR001478">
    <property type="entry name" value="PDZ"/>
</dbReference>
<feature type="binding site" evidence="8">
    <location>
        <position position="124"/>
    </location>
    <ligand>
        <name>substrate</name>
    </ligand>
</feature>
<evidence type="ECO:0000256" key="4">
    <source>
        <dbReference type="ARBA" id="ARBA00022737"/>
    </source>
</evidence>
<feature type="active site" description="Charge relay system" evidence="7">
    <location>
        <position position="160"/>
    </location>
</feature>
<reference evidence="12 13" key="1">
    <citation type="submission" date="2017-08" db="EMBL/GenBank/DDBJ databases">
        <title>Infants hospitalized years apart are colonized by the same room-sourced microbial strains.</title>
        <authorList>
            <person name="Brooks B."/>
            <person name="Olm M.R."/>
            <person name="Firek B.A."/>
            <person name="Baker R."/>
            <person name="Thomas B.C."/>
            <person name="Morowitz M.J."/>
            <person name="Banfield J.F."/>
        </authorList>
    </citation>
    <scope>NUCLEOTIDE SEQUENCE [LARGE SCALE GENOMIC DNA]</scope>
    <source>
        <strain evidence="12">S2_018_000_R3_110</strain>
    </source>
</reference>
<keyword evidence="2 12" id="KW-0645">Protease</keyword>
<name>A0A2W4ZFW1_9SPHN</name>
<dbReference type="AlphaFoldDB" id="A0A2W4ZFW1"/>
<dbReference type="Pfam" id="PF13365">
    <property type="entry name" value="Trypsin_2"/>
    <property type="match status" value="1"/>
</dbReference>
<dbReference type="SUPFAM" id="SSF50156">
    <property type="entry name" value="PDZ domain-like"/>
    <property type="match status" value="2"/>
</dbReference>
<dbReference type="PRINTS" id="PR00834">
    <property type="entry name" value="PROTEASES2C"/>
</dbReference>
<dbReference type="SUPFAM" id="SSF50494">
    <property type="entry name" value="Trypsin-like serine proteases"/>
    <property type="match status" value="1"/>
</dbReference>
<keyword evidence="6" id="KW-0720">Serine protease</keyword>
<feature type="active site" description="Charge relay system" evidence="7">
    <location>
        <position position="232"/>
    </location>
</feature>
<dbReference type="PROSITE" id="PS50106">
    <property type="entry name" value="PDZ"/>
    <property type="match status" value="1"/>
</dbReference>
<comment type="similarity">
    <text evidence="1">Belongs to the peptidase S1C family.</text>
</comment>
<evidence type="ECO:0000256" key="9">
    <source>
        <dbReference type="SAM" id="MobiDB-lite"/>
    </source>
</evidence>
<keyword evidence="4" id="KW-0677">Repeat</keyword>
<dbReference type="Gene3D" id="2.40.10.120">
    <property type="match status" value="1"/>
</dbReference>
<dbReference type="EMBL" id="QFNF01000007">
    <property type="protein sequence ID" value="PZO79542.1"/>
    <property type="molecule type" value="Genomic_DNA"/>
</dbReference>
<dbReference type="Proteomes" id="UP000248614">
    <property type="component" value="Unassembled WGS sequence"/>
</dbReference>
<dbReference type="InterPro" id="IPR009003">
    <property type="entry name" value="Peptidase_S1_PA"/>
</dbReference>
<dbReference type="GO" id="GO:0006508">
    <property type="term" value="P:proteolysis"/>
    <property type="evidence" value="ECO:0007669"/>
    <property type="project" value="UniProtKB-KW"/>
</dbReference>
<dbReference type="CDD" id="cd10839">
    <property type="entry name" value="cpPDZ1_DegP-like"/>
    <property type="match status" value="1"/>
</dbReference>
<comment type="caution">
    <text evidence="12">The sequence shown here is derived from an EMBL/GenBank/DDBJ whole genome shotgun (WGS) entry which is preliminary data.</text>
</comment>
<sequence length="509" mass="53213">MRYAYAITSALLLGGAAATLTLNPSDAQTAQNEPGAINATAAPRAGAPMSFADMVTRLSPAVVNISTTQRITVQQQANPFSGTPFEQFFGGRGGGGAAPRTQEAQSLGSGFLISNDGYIVTNNHVVSAGAEGATVESITVTLADQKEYKARLIGRDALSDLAVLKIDGANFPFVRFGDSRQARVGDWVVTIGNPLGQSGTVTAGIISALNRVGQGPYDRFIQTDAAINRGNSGGPMFDMQGNVIGINSQILSPTGGSIGIGFAIPAEQAKPIVDTLMKGASVERGYLGLMPQDVTEDIAQALGIAKDRGALVASVTPNEPAARAGVRAGDVVLSINGKEITAQQSLTYLVGRERPGSRVTLDVLRSGRRQQIPVTLGTRPSEEQIASQDERFDPEARPQTPRSSENLAATAGMIVQPLTPAIARSLGVDAAVRGVVVADVDPNSDAAAKGVKRGVVIRTINQQPVTSEADVTRIIQQARASGSKRVLLYAQQPPQNIARFVPISIDDRN</sequence>
<organism evidence="12 13">
    <name type="scientific">Sphingomonas hengshuiensis</name>
    <dbReference type="NCBI Taxonomy" id="1609977"/>
    <lineage>
        <taxon>Bacteria</taxon>
        <taxon>Pseudomonadati</taxon>
        <taxon>Pseudomonadota</taxon>
        <taxon>Alphaproteobacteria</taxon>
        <taxon>Sphingomonadales</taxon>
        <taxon>Sphingomonadaceae</taxon>
        <taxon>Sphingomonas</taxon>
    </lineage>
</organism>
<keyword evidence="5" id="KW-0378">Hydrolase</keyword>
<evidence type="ECO:0000256" key="1">
    <source>
        <dbReference type="ARBA" id="ARBA00010541"/>
    </source>
</evidence>
<dbReference type="PANTHER" id="PTHR22939">
    <property type="entry name" value="SERINE PROTEASE FAMILY S1C HTRA-RELATED"/>
    <property type="match status" value="1"/>
</dbReference>
<dbReference type="Gene3D" id="2.30.42.10">
    <property type="match status" value="2"/>
</dbReference>
<dbReference type="GO" id="GO:0004252">
    <property type="term" value="F:serine-type endopeptidase activity"/>
    <property type="evidence" value="ECO:0007669"/>
    <property type="project" value="InterPro"/>
</dbReference>
<feature type="region of interest" description="Disordered" evidence="9">
    <location>
        <begin position="373"/>
        <end position="403"/>
    </location>
</feature>
<evidence type="ECO:0000256" key="2">
    <source>
        <dbReference type="ARBA" id="ARBA00022670"/>
    </source>
</evidence>
<evidence type="ECO:0000313" key="13">
    <source>
        <dbReference type="Proteomes" id="UP000248614"/>
    </source>
</evidence>
<evidence type="ECO:0000256" key="3">
    <source>
        <dbReference type="ARBA" id="ARBA00022729"/>
    </source>
</evidence>
<keyword evidence="3 10" id="KW-0732">Signal</keyword>
<evidence type="ECO:0000259" key="11">
    <source>
        <dbReference type="PROSITE" id="PS50106"/>
    </source>
</evidence>
<dbReference type="NCBIfam" id="TIGR02037">
    <property type="entry name" value="degP_htrA_DO"/>
    <property type="match status" value="1"/>
</dbReference>
<protein>
    <submittedName>
        <fullName evidence="12">Protease</fullName>
    </submittedName>
</protein>
<dbReference type="InterPro" id="IPR036034">
    <property type="entry name" value="PDZ_sf"/>
</dbReference>
<dbReference type="Pfam" id="PF13180">
    <property type="entry name" value="PDZ_2"/>
    <property type="match status" value="1"/>
</dbReference>
<gene>
    <name evidence="12" type="ORF">DI632_04230</name>
</gene>
<dbReference type="PANTHER" id="PTHR22939:SF129">
    <property type="entry name" value="SERINE PROTEASE HTRA2, MITOCHONDRIAL"/>
    <property type="match status" value="1"/>
</dbReference>
<feature type="active site" description="Charge relay system" evidence="7">
    <location>
        <position position="124"/>
    </location>
</feature>
<accession>A0A2W4ZFW1</accession>
<feature type="binding site" evidence="8">
    <location>
        <position position="160"/>
    </location>
    <ligand>
        <name>substrate</name>
    </ligand>
</feature>
<feature type="chain" id="PRO_5038618187" evidence="10">
    <location>
        <begin position="28"/>
        <end position="509"/>
    </location>
</feature>
<dbReference type="Pfam" id="PF12812">
    <property type="entry name" value="PDZ_1"/>
    <property type="match status" value="1"/>
</dbReference>
<evidence type="ECO:0000256" key="7">
    <source>
        <dbReference type="PIRSR" id="PIRSR611782-1"/>
    </source>
</evidence>
<evidence type="ECO:0000256" key="5">
    <source>
        <dbReference type="ARBA" id="ARBA00022801"/>
    </source>
</evidence>
<proteinExistence type="inferred from homology"/>
<feature type="signal peptide" evidence="10">
    <location>
        <begin position="1"/>
        <end position="27"/>
    </location>
</feature>
<evidence type="ECO:0000256" key="10">
    <source>
        <dbReference type="SAM" id="SignalP"/>
    </source>
</evidence>
<dbReference type="InterPro" id="IPR001940">
    <property type="entry name" value="Peptidase_S1C"/>
</dbReference>
<feature type="domain" description="PDZ" evidence="11">
    <location>
        <begin position="276"/>
        <end position="367"/>
    </location>
</feature>
<dbReference type="InterPro" id="IPR025926">
    <property type="entry name" value="PDZ-like_dom"/>
</dbReference>
<evidence type="ECO:0000313" key="12">
    <source>
        <dbReference type="EMBL" id="PZO79542.1"/>
    </source>
</evidence>
<evidence type="ECO:0000256" key="8">
    <source>
        <dbReference type="PIRSR" id="PIRSR611782-2"/>
    </source>
</evidence>
<feature type="binding site" evidence="8">
    <location>
        <begin position="230"/>
        <end position="232"/>
    </location>
    <ligand>
        <name>substrate</name>
    </ligand>
</feature>